<gene>
    <name evidence="2" type="ORF">K7X08_000452</name>
</gene>
<feature type="compositionally biased region" description="Basic and acidic residues" evidence="1">
    <location>
        <begin position="35"/>
        <end position="62"/>
    </location>
</feature>
<reference evidence="3" key="1">
    <citation type="journal article" date="2023" name="Proc. Natl. Acad. Sci. U.S.A.">
        <title>Genomic and structural basis for evolution of tropane alkaloid biosynthesis.</title>
        <authorList>
            <person name="Wanga Y.-J."/>
            <person name="Taina T."/>
            <person name="Yua J.-Y."/>
            <person name="Lia J."/>
            <person name="Xua B."/>
            <person name="Chenc J."/>
            <person name="D'Auriad J.C."/>
            <person name="Huanga J.-P."/>
            <person name="Huanga S.-X."/>
        </authorList>
    </citation>
    <scope>NUCLEOTIDE SEQUENCE [LARGE SCALE GENOMIC DNA]</scope>
    <source>
        <strain evidence="3">cv. KIB-2019</strain>
    </source>
</reference>
<evidence type="ECO:0000256" key="1">
    <source>
        <dbReference type="SAM" id="MobiDB-lite"/>
    </source>
</evidence>
<accession>A0A9Q1M8G9</accession>
<sequence length="130" mass="14433">MKVLASSMNSFILSKASSFTDMECFRSSSNLANRSMDHINREGEYRDGHEDKEPKGIGDNMKDSSIAPIESSSLPSAIKNLPAINFVVDLNDNMFDTYGSQEMVGDSVDVSINVNKKETFDDQDKSETHQ</sequence>
<protein>
    <submittedName>
        <fullName evidence="2">Uncharacterized protein</fullName>
    </submittedName>
</protein>
<name>A0A9Q1M8G9_9SOLA</name>
<feature type="region of interest" description="Disordered" evidence="1">
    <location>
        <begin position="35"/>
        <end position="68"/>
    </location>
</feature>
<organism evidence="2 3">
    <name type="scientific">Anisodus acutangulus</name>
    <dbReference type="NCBI Taxonomy" id="402998"/>
    <lineage>
        <taxon>Eukaryota</taxon>
        <taxon>Viridiplantae</taxon>
        <taxon>Streptophyta</taxon>
        <taxon>Embryophyta</taxon>
        <taxon>Tracheophyta</taxon>
        <taxon>Spermatophyta</taxon>
        <taxon>Magnoliopsida</taxon>
        <taxon>eudicotyledons</taxon>
        <taxon>Gunneridae</taxon>
        <taxon>Pentapetalae</taxon>
        <taxon>asterids</taxon>
        <taxon>lamiids</taxon>
        <taxon>Solanales</taxon>
        <taxon>Solanaceae</taxon>
        <taxon>Solanoideae</taxon>
        <taxon>Hyoscyameae</taxon>
        <taxon>Anisodus</taxon>
    </lineage>
</organism>
<evidence type="ECO:0000313" key="3">
    <source>
        <dbReference type="Proteomes" id="UP001152561"/>
    </source>
</evidence>
<dbReference type="OrthoDB" id="1306400at2759"/>
<proteinExistence type="predicted"/>
<dbReference type="Proteomes" id="UP001152561">
    <property type="component" value="Unassembled WGS sequence"/>
</dbReference>
<dbReference type="EMBL" id="JAJAGQ010000010">
    <property type="protein sequence ID" value="KAJ8551082.1"/>
    <property type="molecule type" value="Genomic_DNA"/>
</dbReference>
<dbReference type="AlphaFoldDB" id="A0A9Q1M8G9"/>
<keyword evidence="3" id="KW-1185">Reference proteome</keyword>
<evidence type="ECO:0000313" key="2">
    <source>
        <dbReference type="EMBL" id="KAJ8551082.1"/>
    </source>
</evidence>
<comment type="caution">
    <text evidence="2">The sequence shown here is derived from an EMBL/GenBank/DDBJ whole genome shotgun (WGS) entry which is preliminary data.</text>
</comment>